<reference evidence="5" key="1">
    <citation type="submission" date="2015-09" db="EMBL/GenBank/DDBJ databases">
        <authorList>
            <person name="Daims H."/>
        </authorList>
    </citation>
    <scope>NUCLEOTIDE SEQUENCE [LARGE SCALE GENOMIC DNA]</scope>
</reference>
<dbReference type="RefSeq" id="WP_062484060.1">
    <property type="nucleotide sequence ID" value="NZ_LN885086.1"/>
</dbReference>
<dbReference type="SUPFAM" id="SSF55909">
    <property type="entry name" value="Pentein"/>
    <property type="match status" value="1"/>
</dbReference>
<gene>
    <name evidence="4" type="ORF">NITINOP_1205</name>
</gene>
<dbReference type="GO" id="GO:0016403">
    <property type="term" value="F:dimethylargininase activity"/>
    <property type="evidence" value="ECO:0007669"/>
    <property type="project" value="UniProtKB-EC"/>
</dbReference>
<dbReference type="EC" id="3.5.3.18" evidence="4"/>
<proteinExistence type="inferred from homology"/>
<evidence type="ECO:0000256" key="2">
    <source>
        <dbReference type="ARBA" id="ARBA00022801"/>
    </source>
</evidence>
<dbReference type="GO" id="GO:0000052">
    <property type="term" value="P:citrulline metabolic process"/>
    <property type="evidence" value="ECO:0007669"/>
    <property type="project" value="TreeGrafter"/>
</dbReference>
<keyword evidence="5" id="KW-1185">Reference proteome</keyword>
<dbReference type="PANTHER" id="PTHR12737">
    <property type="entry name" value="DIMETHYLARGININE DIMETHYLAMINOHYDROLASE"/>
    <property type="match status" value="1"/>
</dbReference>
<protein>
    <submittedName>
        <fullName evidence="4">Putative Dimethylargininase</fullName>
        <ecNumber evidence="4">3.5.3.18</ecNumber>
    </submittedName>
</protein>
<dbReference type="InterPro" id="IPR033199">
    <property type="entry name" value="DDAH-like"/>
</dbReference>
<dbReference type="STRING" id="1715989.NITINOP_1205"/>
<evidence type="ECO:0000313" key="5">
    <source>
        <dbReference type="Proteomes" id="UP000066284"/>
    </source>
</evidence>
<feature type="active site" description="Nucleophile" evidence="3">
    <location>
        <position position="260"/>
    </location>
</feature>
<keyword evidence="2 4" id="KW-0378">Hydrolase</keyword>
<dbReference type="EMBL" id="LN885086">
    <property type="protein sequence ID" value="CUQ66180.1"/>
    <property type="molecule type" value="Genomic_DNA"/>
</dbReference>
<dbReference type="GO" id="GO:0045429">
    <property type="term" value="P:positive regulation of nitric oxide biosynthetic process"/>
    <property type="evidence" value="ECO:0007669"/>
    <property type="project" value="TreeGrafter"/>
</dbReference>
<dbReference type="Gene3D" id="3.75.10.10">
    <property type="entry name" value="L-arginine/glycine Amidinotransferase, Chain A"/>
    <property type="match status" value="1"/>
</dbReference>
<comment type="similarity">
    <text evidence="1">Belongs to the DDAH family.</text>
</comment>
<evidence type="ECO:0000313" key="4">
    <source>
        <dbReference type="EMBL" id="CUQ66180.1"/>
    </source>
</evidence>
<evidence type="ECO:0000256" key="1">
    <source>
        <dbReference type="ARBA" id="ARBA00008532"/>
    </source>
</evidence>
<dbReference type="Pfam" id="PF19420">
    <property type="entry name" value="DDAH_eukar"/>
    <property type="match status" value="1"/>
</dbReference>
<evidence type="ECO:0000256" key="3">
    <source>
        <dbReference type="PIRSR" id="PIRSR633199-1"/>
    </source>
</evidence>
<feature type="active site" description="Proton donor" evidence="3">
    <location>
        <position position="164"/>
    </location>
</feature>
<organism evidence="4 5">
    <name type="scientific">Candidatus Nitrospira inopinata</name>
    <dbReference type="NCBI Taxonomy" id="1715989"/>
    <lineage>
        <taxon>Bacteria</taxon>
        <taxon>Pseudomonadati</taxon>
        <taxon>Nitrospirota</taxon>
        <taxon>Nitrospiria</taxon>
        <taxon>Nitrospirales</taxon>
        <taxon>Nitrospiraceae</taxon>
        <taxon>Nitrospira</taxon>
    </lineage>
</organism>
<dbReference type="PANTHER" id="PTHR12737:SF9">
    <property type="entry name" value="DIMETHYLARGININASE"/>
    <property type="match status" value="1"/>
</dbReference>
<dbReference type="KEGG" id="nio:NITINOP_1205"/>
<name>A0A0S4KUW5_9BACT</name>
<dbReference type="GO" id="GO:0006525">
    <property type="term" value="P:arginine metabolic process"/>
    <property type="evidence" value="ECO:0007669"/>
    <property type="project" value="TreeGrafter"/>
</dbReference>
<accession>A0A0S4KUW5</accession>
<dbReference type="OrthoDB" id="9814070at2"/>
<dbReference type="Proteomes" id="UP000066284">
    <property type="component" value="Chromosome 1"/>
</dbReference>
<sequence length="267" mass="30592">MTRLLVCPPDFFGIEYEINPWMRLNNQVDHERAILQWNSLMAVFERDIGVTLERLTPVPGLPDLVFTANAGIVVGKTAVVSRFRHPERRREEACFEQWFRNHGYEILTLEPSLFFEGAGDLLGFPDCWFGGYRQRSDIRAFPILSEWFHREIIPLELVDSRFYHLDTCFCPLSGGELLYVPSAFDRYGQTAIAERIPPTKRLVVPEQDALRFACNAVCIDNHVVLPAGCPATERMLRERGYRIHAVPLDEFMKSGGSAKCLTLKLDE</sequence>
<dbReference type="AlphaFoldDB" id="A0A0S4KUW5"/>
<dbReference type="GO" id="GO:0016597">
    <property type="term" value="F:amino acid binding"/>
    <property type="evidence" value="ECO:0007669"/>
    <property type="project" value="TreeGrafter"/>
</dbReference>